<evidence type="ECO:0000313" key="3">
    <source>
        <dbReference type="Proteomes" id="UP000484164"/>
    </source>
</evidence>
<feature type="transmembrane region" description="Helical" evidence="1">
    <location>
        <begin position="70"/>
        <end position="87"/>
    </location>
</feature>
<reference evidence="2 3" key="1">
    <citation type="submission" date="2019-10" db="EMBL/GenBank/DDBJ databases">
        <title>Genome sequence of Phaeocystidibacter marisrubri JCM30614 (type strain).</title>
        <authorList>
            <person name="Bowman J.P."/>
        </authorList>
    </citation>
    <scope>NUCLEOTIDE SEQUENCE [LARGE SCALE GENOMIC DNA]</scope>
    <source>
        <strain evidence="2 3">JCM 30614</strain>
    </source>
</reference>
<dbReference type="AlphaFoldDB" id="A0A6L3ZJ87"/>
<dbReference type="OrthoDB" id="7059775at2"/>
<proteinExistence type="predicted"/>
<organism evidence="2 3">
    <name type="scientific">Phaeocystidibacter marisrubri</name>
    <dbReference type="NCBI Taxonomy" id="1577780"/>
    <lineage>
        <taxon>Bacteria</taxon>
        <taxon>Pseudomonadati</taxon>
        <taxon>Bacteroidota</taxon>
        <taxon>Flavobacteriia</taxon>
        <taxon>Flavobacteriales</taxon>
        <taxon>Phaeocystidibacteraceae</taxon>
        <taxon>Phaeocystidibacter</taxon>
    </lineage>
</organism>
<protein>
    <recommendedName>
        <fullName evidence="4">DUF308 domain-containing protein</fullName>
    </recommendedName>
</protein>
<dbReference type="Pfam" id="PF03729">
    <property type="entry name" value="DUF308"/>
    <property type="match status" value="2"/>
</dbReference>
<evidence type="ECO:0000256" key="1">
    <source>
        <dbReference type="SAM" id="Phobius"/>
    </source>
</evidence>
<gene>
    <name evidence="2" type="ORF">F8C82_04675</name>
</gene>
<feature type="transmembrane region" description="Helical" evidence="1">
    <location>
        <begin position="93"/>
        <end position="115"/>
    </location>
</feature>
<keyword evidence="1" id="KW-1133">Transmembrane helix</keyword>
<feature type="transmembrane region" description="Helical" evidence="1">
    <location>
        <begin position="7"/>
        <end position="28"/>
    </location>
</feature>
<name>A0A6L3ZJ87_9FLAO</name>
<dbReference type="PANTHER" id="PTHR34989">
    <property type="entry name" value="PROTEIN HDED"/>
    <property type="match status" value="1"/>
</dbReference>
<dbReference type="GO" id="GO:0005886">
    <property type="term" value="C:plasma membrane"/>
    <property type="evidence" value="ECO:0007669"/>
    <property type="project" value="TreeGrafter"/>
</dbReference>
<dbReference type="PANTHER" id="PTHR34989:SF1">
    <property type="entry name" value="PROTEIN HDED"/>
    <property type="match status" value="1"/>
</dbReference>
<dbReference type="EMBL" id="WBVQ01000001">
    <property type="protein sequence ID" value="KAB2817703.1"/>
    <property type="molecule type" value="Genomic_DNA"/>
</dbReference>
<feature type="transmembrane region" description="Helical" evidence="1">
    <location>
        <begin position="122"/>
        <end position="140"/>
    </location>
</feature>
<feature type="transmembrane region" description="Helical" evidence="1">
    <location>
        <begin position="152"/>
        <end position="170"/>
    </location>
</feature>
<evidence type="ECO:0000313" key="2">
    <source>
        <dbReference type="EMBL" id="KAB2817703.1"/>
    </source>
</evidence>
<comment type="caution">
    <text evidence="2">The sequence shown here is derived from an EMBL/GenBank/DDBJ whole genome shotgun (WGS) entry which is preliminary data.</text>
</comment>
<dbReference type="InterPro" id="IPR005325">
    <property type="entry name" value="DUF308_memb"/>
</dbReference>
<keyword evidence="3" id="KW-1185">Reference proteome</keyword>
<accession>A0A6L3ZJ87</accession>
<dbReference type="RefSeq" id="WP_151692391.1">
    <property type="nucleotide sequence ID" value="NZ_BMGX01000002.1"/>
</dbReference>
<evidence type="ECO:0008006" key="4">
    <source>
        <dbReference type="Google" id="ProtNLM"/>
    </source>
</evidence>
<keyword evidence="1" id="KW-0472">Membrane</keyword>
<dbReference type="InterPro" id="IPR052712">
    <property type="entry name" value="Acid_resist_chaperone_HdeD"/>
</dbReference>
<dbReference type="Proteomes" id="UP000484164">
    <property type="component" value="Unassembled WGS sequence"/>
</dbReference>
<feature type="transmembrane region" description="Helical" evidence="1">
    <location>
        <begin position="40"/>
        <end position="58"/>
    </location>
</feature>
<keyword evidence="1" id="KW-0812">Transmembrane</keyword>
<sequence>MLQKFSSYWWFLTLSGVLFSALGAMLLFSNEFGLSDLLHYLGFVLVGMGVFTGIINYVMMRKESHYDWRWFALAAAELAMGLIILFNDNWAESTFIQMIGVWSILMGAYLIYTGLKKTTKSIIVTLSGVISLAFGGLIFFDQMEEGNLHKLVGLYAVLLGIFVINGSLKIRAWKVNHEAKDTLSE</sequence>